<evidence type="ECO:0000313" key="2">
    <source>
        <dbReference type="EMBL" id="KAL3281452.1"/>
    </source>
</evidence>
<feature type="compositionally biased region" description="Basic and acidic residues" evidence="1">
    <location>
        <begin position="112"/>
        <end position="121"/>
    </location>
</feature>
<evidence type="ECO:0000256" key="1">
    <source>
        <dbReference type="SAM" id="MobiDB-lite"/>
    </source>
</evidence>
<name>A0ABD2NRU5_9CUCU</name>
<reference evidence="2 3" key="1">
    <citation type="journal article" date="2021" name="BMC Biol.">
        <title>Horizontally acquired antibacterial genes associated with adaptive radiation of ladybird beetles.</title>
        <authorList>
            <person name="Li H.S."/>
            <person name="Tang X.F."/>
            <person name="Huang Y.H."/>
            <person name="Xu Z.Y."/>
            <person name="Chen M.L."/>
            <person name="Du X.Y."/>
            <person name="Qiu B.Y."/>
            <person name="Chen P.T."/>
            <person name="Zhang W."/>
            <person name="Slipinski A."/>
            <person name="Escalona H.E."/>
            <person name="Waterhouse R.M."/>
            <person name="Zwick A."/>
            <person name="Pang H."/>
        </authorList>
    </citation>
    <scope>NUCLEOTIDE SEQUENCE [LARGE SCALE GENOMIC DNA]</scope>
    <source>
        <strain evidence="2">SYSU2018</strain>
    </source>
</reference>
<proteinExistence type="predicted"/>
<sequence>MKKVVLLIIFIDKKNQECTTRCSVARLRDNTSLVNAVNNLTGKSGPANESKIPSSDPSKTSRNTLFDEIEEQKQNEENDSQHDRTSPHFIQELYKKLFHDLKEHLPAEFFIKKETPKKLSNEETNQIESRKQGINVPKTDA</sequence>
<organism evidence="2 3">
    <name type="scientific">Cryptolaemus montrouzieri</name>
    <dbReference type="NCBI Taxonomy" id="559131"/>
    <lineage>
        <taxon>Eukaryota</taxon>
        <taxon>Metazoa</taxon>
        <taxon>Ecdysozoa</taxon>
        <taxon>Arthropoda</taxon>
        <taxon>Hexapoda</taxon>
        <taxon>Insecta</taxon>
        <taxon>Pterygota</taxon>
        <taxon>Neoptera</taxon>
        <taxon>Endopterygota</taxon>
        <taxon>Coleoptera</taxon>
        <taxon>Polyphaga</taxon>
        <taxon>Cucujiformia</taxon>
        <taxon>Coccinelloidea</taxon>
        <taxon>Coccinellidae</taxon>
        <taxon>Scymninae</taxon>
        <taxon>Scymnini</taxon>
        <taxon>Cryptolaemus</taxon>
    </lineage>
</organism>
<accession>A0ABD2NRU5</accession>
<dbReference type="EMBL" id="JABFTP020000144">
    <property type="protein sequence ID" value="KAL3281452.1"/>
    <property type="molecule type" value="Genomic_DNA"/>
</dbReference>
<feature type="region of interest" description="Disordered" evidence="1">
    <location>
        <begin position="37"/>
        <end position="88"/>
    </location>
</feature>
<feature type="region of interest" description="Disordered" evidence="1">
    <location>
        <begin position="112"/>
        <end position="141"/>
    </location>
</feature>
<dbReference type="Proteomes" id="UP001516400">
    <property type="component" value="Unassembled WGS sequence"/>
</dbReference>
<evidence type="ECO:0000313" key="3">
    <source>
        <dbReference type="Proteomes" id="UP001516400"/>
    </source>
</evidence>
<keyword evidence="3" id="KW-1185">Reference proteome</keyword>
<feature type="compositionally biased region" description="Basic and acidic residues" evidence="1">
    <location>
        <begin position="71"/>
        <end position="86"/>
    </location>
</feature>
<dbReference type="AlphaFoldDB" id="A0ABD2NRU5"/>
<comment type="caution">
    <text evidence="2">The sequence shown here is derived from an EMBL/GenBank/DDBJ whole genome shotgun (WGS) entry which is preliminary data.</text>
</comment>
<gene>
    <name evidence="2" type="ORF">HHI36_004661</name>
</gene>
<protein>
    <submittedName>
        <fullName evidence="2">Uncharacterized protein</fullName>
    </submittedName>
</protein>
<feature type="compositionally biased region" description="Polar residues" evidence="1">
    <location>
        <begin position="51"/>
        <end position="64"/>
    </location>
</feature>